<proteinExistence type="predicted"/>
<reference evidence="1" key="1">
    <citation type="submission" date="2019-03" db="EMBL/GenBank/DDBJ databases">
        <title>Lake Tanganyika Metagenome-Assembled Genomes (MAGs).</title>
        <authorList>
            <person name="Tran P."/>
        </authorList>
    </citation>
    <scope>NUCLEOTIDE SEQUENCE</scope>
    <source>
        <strain evidence="1">M_DeepCast_50m_m2_156</strain>
    </source>
</reference>
<organism evidence="1 2">
    <name type="scientific">Candidatus Iainarchaeum sp</name>
    <dbReference type="NCBI Taxonomy" id="3101447"/>
    <lineage>
        <taxon>Archaea</taxon>
        <taxon>Candidatus Iainarchaeota</taxon>
        <taxon>Candidatus Iainarchaeia</taxon>
        <taxon>Candidatus Iainarchaeales</taxon>
        <taxon>Candidatus Iainarchaeaceae</taxon>
        <taxon>Candidatus Iainarchaeum</taxon>
    </lineage>
</organism>
<dbReference type="Pfam" id="PF13489">
    <property type="entry name" value="Methyltransf_23"/>
    <property type="match status" value="1"/>
</dbReference>
<evidence type="ECO:0000313" key="2">
    <source>
        <dbReference type="Proteomes" id="UP000774699"/>
    </source>
</evidence>
<dbReference type="EMBL" id="VGJJ01000033">
    <property type="protein sequence ID" value="MBM3282458.1"/>
    <property type="molecule type" value="Genomic_DNA"/>
</dbReference>
<dbReference type="GO" id="GO:0008168">
    <property type="term" value="F:methyltransferase activity"/>
    <property type="evidence" value="ECO:0007669"/>
    <property type="project" value="UniProtKB-KW"/>
</dbReference>
<dbReference type="CDD" id="cd02440">
    <property type="entry name" value="AdoMet_MTases"/>
    <property type="match status" value="1"/>
</dbReference>
<keyword evidence="1" id="KW-0808">Transferase</keyword>
<name>A0A8T4CBZ9_9ARCH</name>
<sequence length="162" mass="18761">MLSMAVPLTSHYYSTHYQPIQAAKYAQLWPFLQPFLPAQPFSLLDVGIGPAWLEDFLYQKGVVFSRVVGVDVSEKAITPRKKNIDYFLSPSFTTAEKFDVVFCFDAWHCFPQMDLFSFVKKDGWLLVSEPLTYEKQLEKLPTWKRLLDVIVGEMEKSRVVLQ</sequence>
<keyword evidence="1" id="KW-0489">Methyltransferase</keyword>
<evidence type="ECO:0000313" key="1">
    <source>
        <dbReference type="EMBL" id="MBM3282458.1"/>
    </source>
</evidence>
<dbReference type="InterPro" id="IPR029063">
    <property type="entry name" value="SAM-dependent_MTases_sf"/>
</dbReference>
<gene>
    <name evidence="1" type="ORF">FJY86_03925</name>
</gene>
<dbReference type="Gene3D" id="3.40.50.150">
    <property type="entry name" value="Vaccinia Virus protein VP39"/>
    <property type="match status" value="1"/>
</dbReference>
<comment type="caution">
    <text evidence="1">The sequence shown here is derived from an EMBL/GenBank/DDBJ whole genome shotgun (WGS) entry which is preliminary data.</text>
</comment>
<dbReference type="AlphaFoldDB" id="A0A8T4CBZ9"/>
<dbReference type="GO" id="GO:0032259">
    <property type="term" value="P:methylation"/>
    <property type="evidence" value="ECO:0007669"/>
    <property type="project" value="UniProtKB-KW"/>
</dbReference>
<dbReference type="SUPFAM" id="SSF53335">
    <property type="entry name" value="S-adenosyl-L-methionine-dependent methyltransferases"/>
    <property type="match status" value="1"/>
</dbReference>
<protein>
    <submittedName>
        <fullName evidence="1">Methyltransferase domain-containing protein</fullName>
    </submittedName>
</protein>
<accession>A0A8T4CBZ9</accession>
<dbReference type="Proteomes" id="UP000774699">
    <property type="component" value="Unassembled WGS sequence"/>
</dbReference>